<feature type="transmembrane region" description="Helical" evidence="15">
    <location>
        <begin position="6"/>
        <end position="24"/>
    </location>
</feature>
<feature type="transmembrane region" description="Helical" evidence="15">
    <location>
        <begin position="193"/>
        <end position="210"/>
    </location>
</feature>
<comment type="pathway">
    <text evidence="2">Sulfur metabolism; glutathione biosynthesis; glutathione from L-cysteine and L-glutamate: step 1/2.</text>
</comment>
<evidence type="ECO:0000313" key="17">
    <source>
        <dbReference type="Proteomes" id="UP000481858"/>
    </source>
</evidence>
<dbReference type="GO" id="GO:0022857">
    <property type="term" value="F:transmembrane transporter activity"/>
    <property type="evidence" value="ECO:0007669"/>
    <property type="project" value="InterPro"/>
</dbReference>
<organism evidence="16 17">
    <name type="scientific">Xylaria multiplex</name>
    <dbReference type="NCBI Taxonomy" id="323545"/>
    <lineage>
        <taxon>Eukaryota</taxon>
        <taxon>Fungi</taxon>
        <taxon>Dikarya</taxon>
        <taxon>Ascomycota</taxon>
        <taxon>Pezizomycotina</taxon>
        <taxon>Sordariomycetes</taxon>
        <taxon>Xylariomycetidae</taxon>
        <taxon>Xylariales</taxon>
        <taxon>Xylariaceae</taxon>
        <taxon>Xylaria</taxon>
    </lineage>
</organism>
<protein>
    <recommendedName>
        <fullName evidence="4">glutamate--cysteine ligase</fullName>
        <ecNumber evidence="4">6.3.2.2</ecNumber>
    </recommendedName>
    <alternativeName>
        <fullName evidence="13">Gamma-ECS</fullName>
    </alternativeName>
    <alternativeName>
        <fullName evidence="12">Gamma-glutamylcysteine synthetase</fullName>
    </alternativeName>
</protein>
<keyword evidence="8" id="KW-0547">Nucleotide-binding</keyword>
<dbReference type="Pfam" id="PF03074">
    <property type="entry name" value="GCS"/>
    <property type="match status" value="1"/>
</dbReference>
<sequence length="1185" mass="132409">MVALTFAILNTWIALAGSIGIVLPSGGSVSFLYGFIFCVLCNFALAASLGELAAIWPTAGGQYHFVYALCTDKWKKSMSFWVGWTNIAGWLTLVTTEGFFCAQFIQAAAVIASNGTYQIKQWATYLIFLAVLTFTTGANIWGNRILGRWNDAALYWSILAVVVISIVLLATADKNDARFVFTDFQNETGWSDGLAWILGLLQSALSLIGFDAALHMTEEMPNPAIDAPRAIIYAIGVGGVTGVAFILVILFCITDPETVLNTPTNMPITELIFQATGSRAGATVLTLALAVCFVNGTNGCVTSTSRLLYAMARDKGVVYHDYFAHITPGLDVPVRTIMLTFVFNVLFGLLYLGPSVAFGAYVSSTTIFLNVSYVFPVVVLLIRGRDVLKEWQSKNTYFALGRSGWFINWVAAIFVIVTSVFFTFPGKLPVSSNNMSKEPFLGDLKSFKSDYGTYWIVYGKTFEGPVSNIERQRHEYTRLQQRYLQKFDVIMGQPYTDESAPISTKEGSSTGPDEKAQQVVAVGTALDWPDAQKHAQQVRKWGIKQLLEIWNKAKHKERDAMLWGDEVEYIVVRYSKDAPKVLLSLRQADILSALAADEELSAKGGGVPDLQDVKVQNSNPLPVFHPEFGRFMLEATPGKPWGPSIKELLDVESDMKTRRKIAKDHMESEEYPLTLTTFPRLGVPGPFTDPYYPPSGSKLRSQFVPDEIANPHIRFPTLAANIRWRRGRKVQVNVPIFHDENTPNPWKDPTVNYDLHNWPEDDDVRNGAAPDNFIHMDAMAFEGRKMYDQLSPLGPIMLALTAATPIYKGFLADTDVRWNQISRSVDDRTAEELGEKPLKENQRRIPKSRYASNSTYISTDSRLRPEYFYPDLAIDESIKAQLVKGGMDDLLATHFAHLFIRDPIVIFNEDLEELDLTKTDHFENLQSTNWQHMRFKPPPAGSDIGWRVEFRPMEIQITDFENAAFSVFMVLISRAILSFDLNFYIPIVKVDENMETAHARDAVLEKKFYFRKNPFPNRASRSAAGSNANSPTTSRPASPVSPVEDEYTLMTVDEVINGSKSEDHDFPGLISIVESYLDAVNVDVQTRCELSTYLDLIRKRANGELWTAAKWIRNFVAKHPAYNRDSVVDDEVTKGLVSAVIDIGEREQASKGWKGLPVPDLEKFLGQFRGGCGSNGVKRTADEIN</sequence>
<feature type="compositionally biased region" description="Low complexity" evidence="14">
    <location>
        <begin position="1019"/>
        <end position="1030"/>
    </location>
</feature>
<dbReference type="Proteomes" id="UP000481858">
    <property type="component" value="Unassembled WGS sequence"/>
</dbReference>
<dbReference type="GO" id="GO:0005524">
    <property type="term" value="F:ATP binding"/>
    <property type="evidence" value="ECO:0007669"/>
    <property type="project" value="UniProtKB-KW"/>
</dbReference>
<evidence type="ECO:0000256" key="3">
    <source>
        <dbReference type="ARBA" id="ARBA00008100"/>
    </source>
</evidence>
<dbReference type="GO" id="GO:0004357">
    <property type="term" value="F:glutamate-cysteine ligase activity"/>
    <property type="evidence" value="ECO:0007669"/>
    <property type="project" value="UniProtKB-EC"/>
</dbReference>
<dbReference type="GO" id="GO:0017109">
    <property type="term" value="C:glutamate-cysteine ligase complex"/>
    <property type="evidence" value="ECO:0007669"/>
    <property type="project" value="TreeGrafter"/>
</dbReference>
<evidence type="ECO:0000256" key="13">
    <source>
        <dbReference type="ARBA" id="ARBA00032122"/>
    </source>
</evidence>
<evidence type="ECO:0000256" key="1">
    <source>
        <dbReference type="ARBA" id="ARBA00004141"/>
    </source>
</evidence>
<feature type="transmembrane region" description="Helical" evidence="15">
    <location>
        <begin position="358"/>
        <end position="382"/>
    </location>
</feature>
<evidence type="ECO:0000256" key="7">
    <source>
        <dbReference type="ARBA" id="ARBA00022692"/>
    </source>
</evidence>
<evidence type="ECO:0000256" key="10">
    <source>
        <dbReference type="ARBA" id="ARBA00022989"/>
    </source>
</evidence>
<accession>A0A7C8IPX3</accession>
<dbReference type="InParanoid" id="A0A7C8IPX3"/>
<evidence type="ECO:0000256" key="2">
    <source>
        <dbReference type="ARBA" id="ARBA00005006"/>
    </source>
</evidence>
<feature type="transmembrane region" description="Helical" evidence="15">
    <location>
        <begin position="403"/>
        <end position="424"/>
    </location>
</feature>
<dbReference type="UniPathway" id="UPA00142">
    <property type="reaction ID" value="UER00209"/>
</dbReference>
<dbReference type="EMBL" id="WUBL01000052">
    <property type="protein sequence ID" value="KAF2968360.1"/>
    <property type="molecule type" value="Genomic_DNA"/>
</dbReference>
<comment type="caution">
    <text evidence="16">The sequence shown here is derived from an EMBL/GenBank/DDBJ whole genome shotgun (WGS) entry which is preliminary data.</text>
</comment>
<keyword evidence="6" id="KW-0317">Glutathione biosynthesis</keyword>
<dbReference type="InterPro" id="IPR004308">
    <property type="entry name" value="GCS"/>
</dbReference>
<dbReference type="SUPFAM" id="SSF55931">
    <property type="entry name" value="Glutamine synthetase/guanido kinase"/>
    <property type="match status" value="1"/>
</dbReference>
<evidence type="ECO:0000256" key="12">
    <source>
        <dbReference type="ARBA" id="ARBA00030585"/>
    </source>
</evidence>
<feature type="region of interest" description="Disordered" evidence="14">
    <location>
        <begin position="1019"/>
        <end position="1043"/>
    </location>
</feature>
<dbReference type="Pfam" id="PF13520">
    <property type="entry name" value="AA_permease_2"/>
    <property type="match status" value="1"/>
</dbReference>
<dbReference type="InterPro" id="IPR014746">
    <property type="entry name" value="Gln_synth/guanido_kin_cat_dom"/>
</dbReference>
<comment type="subcellular location">
    <subcellularLocation>
        <location evidence="1">Membrane</location>
        <topology evidence="1">Multi-pass membrane protein</topology>
    </subcellularLocation>
</comment>
<evidence type="ECO:0000256" key="15">
    <source>
        <dbReference type="SAM" id="Phobius"/>
    </source>
</evidence>
<evidence type="ECO:0000256" key="11">
    <source>
        <dbReference type="ARBA" id="ARBA00023136"/>
    </source>
</evidence>
<gene>
    <name evidence="16" type="ORF">GQX73_g5179</name>
</gene>
<keyword evidence="11 15" id="KW-0472">Membrane</keyword>
<keyword evidence="5" id="KW-0436">Ligase</keyword>
<evidence type="ECO:0000313" key="16">
    <source>
        <dbReference type="EMBL" id="KAF2968360.1"/>
    </source>
</evidence>
<evidence type="ECO:0000256" key="6">
    <source>
        <dbReference type="ARBA" id="ARBA00022684"/>
    </source>
</evidence>
<evidence type="ECO:0000256" key="5">
    <source>
        <dbReference type="ARBA" id="ARBA00022598"/>
    </source>
</evidence>
<dbReference type="EC" id="6.3.2.2" evidence="4"/>
<dbReference type="PANTHER" id="PTHR11164">
    <property type="entry name" value="GLUTAMATE CYSTEINE LIGASE"/>
    <property type="match status" value="1"/>
</dbReference>
<name>A0A7C8IPX3_9PEZI</name>
<evidence type="ECO:0000256" key="4">
    <source>
        <dbReference type="ARBA" id="ARBA00012220"/>
    </source>
</evidence>
<dbReference type="PANTHER" id="PTHR11164:SF0">
    <property type="entry name" value="GLUTAMATE--CYSTEINE LIGASE CATALYTIC SUBUNIT"/>
    <property type="match status" value="1"/>
</dbReference>
<reference evidence="16 17" key="1">
    <citation type="submission" date="2019-12" db="EMBL/GenBank/DDBJ databases">
        <title>Draft genome sequence of the ascomycete Xylaria multiplex DSM 110363.</title>
        <authorList>
            <person name="Buettner E."/>
            <person name="Kellner H."/>
        </authorList>
    </citation>
    <scope>NUCLEOTIDE SEQUENCE [LARGE SCALE GENOMIC DNA]</scope>
    <source>
        <strain evidence="16 17">DSM 110363</strain>
    </source>
</reference>
<dbReference type="InterPro" id="IPR002293">
    <property type="entry name" value="AA/rel_permease1"/>
</dbReference>
<keyword evidence="10 15" id="KW-1133">Transmembrane helix</keyword>
<dbReference type="Gene3D" id="1.10.8.960">
    <property type="match status" value="1"/>
</dbReference>
<dbReference type="FunCoup" id="A0A7C8IPX3">
    <property type="interactions" value="366"/>
</dbReference>
<feature type="transmembrane region" description="Helical" evidence="15">
    <location>
        <begin position="122"/>
        <end position="141"/>
    </location>
</feature>
<comment type="similarity">
    <text evidence="3">Belongs to the glutamate--cysteine ligase type 3 family.</text>
</comment>
<dbReference type="FunFam" id="3.30.590.50:FF:000001">
    <property type="entry name" value="Glutamate-cysteine ligase Gcs1"/>
    <property type="match status" value="1"/>
</dbReference>
<evidence type="ECO:0000256" key="9">
    <source>
        <dbReference type="ARBA" id="ARBA00022840"/>
    </source>
</evidence>
<dbReference type="AlphaFoldDB" id="A0A7C8IPX3"/>
<feature type="transmembrane region" description="Helical" evidence="15">
    <location>
        <begin position="153"/>
        <end position="172"/>
    </location>
</feature>
<feature type="transmembrane region" description="Helical" evidence="15">
    <location>
        <begin position="230"/>
        <end position="253"/>
    </location>
</feature>
<feature type="transmembrane region" description="Helical" evidence="15">
    <location>
        <begin position="332"/>
        <end position="352"/>
    </location>
</feature>
<feature type="transmembrane region" description="Helical" evidence="15">
    <location>
        <begin position="31"/>
        <end position="56"/>
    </location>
</feature>
<keyword evidence="9" id="KW-0067">ATP-binding</keyword>
<feature type="transmembrane region" description="Helical" evidence="15">
    <location>
        <begin position="87"/>
        <end position="110"/>
    </location>
</feature>
<dbReference type="Gene3D" id="1.20.1740.10">
    <property type="entry name" value="Amino acid/polyamine transporter I"/>
    <property type="match status" value="1"/>
</dbReference>
<keyword evidence="17" id="KW-1185">Reference proteome</keyword>
<dbReference type="GO" id="GO:0016020">
    <property type="term" value="C:membrane"/>
    <property type="evidence" value="ECO:0007669"/>
    <property type="project" value="UniProtKB-SubCell"/>
</dbReference>
<proteinExistence type="inferred from homology"/>
<dbReference type="OrthoDB" id="7939818at2759"/>
<keyword evidence="7 15" id="KW-0812">Transmembrane</keyword>
<dbReference type="GO" id="GO:0006750">
    <property type="term" value="P:glutathione biosynthetic process"/>
    <property type="evidence" value="ECO:0007669"/>
    <property type="project" value="UniProtKB-UniPathway"/>
</dbReference>
<evidence type="ECO:0000256" key="14">
    <source>
        <dbReference type="SAM" id="MobiDB-lite"/>
    </source>
</evidence>
<evidence type="ECO:0000256" key="8">
    <source>
        <dbReference type="ARBA" id="ARBA00022741"/>
    </source>
</evidence>
<dbReference type="Gene3D" id="3.30.590.50">
    <property type="match status" value="2"/>
</dbReference>